<keyword evidence="2" id="KW-0472">Membrane</keyword>
<protein>
    <submittedName>
        <fullName evidence="3">Uncharacterized protein</fullName>
    </submittedName>
</protein>
<keyword evidence="2" id="KW-0812">Transmembrane</keyword>
<reference evidence="4" key="1">
    <citation type="submission" date="2015-07" db="EMBL/GenBank/DDBJ databases">
        <authorList>
            <consortium name="Consortium for Microbial Forensics and Genomics (microFORGE)"/>
            <person name="Knight B.M."/>
            <person name="Roberts D.P."/>
            <person name="Lin D."/>
            <person name="Hari K."/>
            <person name="Fletcher J."/>
            <person name="Melcher U."/>
            <person name="Blagden T."/>
            <person name="Winegar R.A."/>
        </authorList>
    </citation>
    <scope>NUCLEOTIDE SEQUENCE [LARGE SCALE GENOMIC DNA]</scope>
    <source>
        <strain evidence="4">NRRL B-1447</strain>
    </source>
</reference>
<dbReference type="EMBL" id="LGUV01000369">
    <property type="protein sequence ID" value="KOG45248.1"/>
    <property type="molecule type" value="Genomic_DNA"/>
</dbReference>
<evidence type="ECO:0000256" key="1">
    <source>
        <dbReference type="SAM" id="MobiDB-lite"/>
    </source>
</evidence>
<feature type="transmembrane region" description="Helical" evidence="2">
    <location>
        <begin position="76"/>
        <end position="94"/>
    </location>
</feature>
<evidence type="ECO:0000256" key="2">
    <source>
        <dbReference type="SAM" id="Phobius"/>
    </source>
</evidence>
<accession>A0A0L8M4D7</accession>
<comment type="caution">
    <text evidence="3">The sequence shown here is derived from an EMBL/GenBank/DDBJ whole genome shotgun (WGS) entry which is preliminary data.</text>
</comment>
<name>A0A0L8M4D7_STRVG</name>
<feature type="transmembrane region" description="Helical" evidence="2">
    <location>
        <begin position="100"/>
        <end position="120"/>
    </location>
</feature>
<feature type="region of interest" description="Disordered" evidence="1">
    <location>
        <begin position="122"/>
        <end position="142"/>
    </location>
</feature>
<sequence>MSRTSQGPQEWRDIALRWALGIEAVGLLVGFALAEPTTLRPDHSGSMPAMGALLVAGCVSFAALVVAAIRQHFGAAWWAAASMTASLAVLVMLMESGTGGWIIGCAAALLAIPAGVVASLPRASRPAPEGDPDPGAAPGGGTGKAATALATVALAASLFMGGGMEDVDFSGTWTADRHDLTLTLTGEPDGGGQYTLELGGCSERSSWVLDHPQMTTSVRVLLFRDESSTCLPGTRNLILHVTGGTVVTPTLDFQSPDGTRRTLRRG</sequence>
<evidence type="ECO:0000313" key="4">
    <source>
        <dbReference type="Proteomes" id="UP000037084"/>
    </source>
</evidence>
<organism evidence="3 4">
    <name type="scientific">Streptomyces virginiae</name>
    <name type="common">Streptomyces cinnamonensis</name>
    <dbReference type="NCBI Taxonomy" id="1961"/>
    <lineage>
        <taxon>Bacteria</taxon>
        <taxon>Bacillati</taxon>
        <taxon>Actinomycetota</taxon>
        <taxon>Actinomycetes</taxon>
        <taxon>Kitasatosporales</taxon>
        <taxon>Streptomycetaceae</taxon>
        <taxon>Streptomyces</taxon>
    </lineage>
</organism>
<gene>
    <name evidence="3" type="ORF">ADK75_32440</name>
</gene>
<keyword evidence="2" id="KW-1133">Transmembrane helix</keyword>
<feature type="transmembrane region" description="Helical" evidence="2">
    <location>
        <begin position="46"/>
        <end position="69"/>
    </location>
</feature>
<dbReference type="Proteomes" id="UP000037084">
    <property type="component" value="Unassembled WGS sequence"/>
</dbReference>
<feature type="non-terminal residue" evidence="3">
    <location>
        <position position="266"/>
    </location>
</feature>
<feature type="transmembrane region" description="Helical" evidence="2">
    <location>
        <begin position="15"/>
        <end position="34"/>
    </location>
</feature>
<dbReference type="AlphaFoldDB" id="A0A0L8M4D7"/>
<proteinExistence type="predicted"/>
<dbReference type="RefSeq" id="WP_053176699.1">
    <property type="nucleotide sequence ID" value="NZ_LGUV01000369.1"/>
</dbReference>
<dbReference type="OrthoDB" id="5197489at2"/>
<evidence type="ECO:0000313" key="3">
    <source>
        <dbReference type="EMBL" id="KOG45248.1"/>
    </source>
</evidence>